<name>A0A7X4KHT4_9BURK</name>
<dbReference type="EMBL" id="WWCS01000003">
    <property type="protein sequence ID" value="MYN39108.1"/>
    <property type="molecule type" value="Genomic_DNA"/>
</dbReference>
<comment type="caution">
    <text evidence="1">The sequence shown here is derived from an EMBL/GenBank/DDBJ whole genome shotgun (WGS) entry which is preliminary data.</text>
</comment>
<evidence type="ECO:0000313" key="2">
    <source>
        <dbReference type="EMBL" id="MYN39108.1"/>
    </source>
</evidence>
<dbReference type="Proteomes" id="UP000466332">
    <property type="component" value="Unassembled WGS sequence"/>
</dbReference>
<dbReference type="EMBL" id="WWCR01000010">
    <property type="protein sequence ID" value="MYM72863.1"/>
    <property type="molecule type" value="Genomic_DNA"/>
</dbReference>
<proteinExistence type="predicted"/>
<reference evidence="3 4" key="1">
    <citation type="submission" date="2019-12" db="EMBL/GenBank/DDBJ databases">
        <title>Novel species isolated from a subtropical stream in China.</title>
        <authorList>
            <person name="Lu H."/>
        </authorList>
    </citation>
    <scope>NUCLEOTIDE SEQUENCE [LARGE SCALE GENOMIC DNA]</scope>
    <source>
        <strain evidence="2 3">FT109W</strain>
        <strain evidence="1 4">FT134W</strain>
    </source>
</reference>
<accession>A0A7X4KHT4</accession>
<gene>
    <name evidence="2" type="ORF">GTP55_06960</name>
    <name evidence="1" type="ORF">GTP56_11705</name>
</gene>
<keyword evidence="3" id="KW-1185">Reference proteome</keyword>
<evidence type="ECO:0000313" key="1">
    <source>
        <dbReference type="EMBL" id="MYM72863.1"/>
    </source>
</evidence>
<protein>
    <submittedName>
        <fullName evidence="1">Uncharacterized protein</fullName>
    </submittedName>
</protein>
<evidence type="ECO:0000313" key="4">
    <source>
        <dbReference type="Proteomes" id="UP000469734"/>
    </source>
</evidence>
<evidence type="ECO:0000313" key="3">
    <source>
        <dbReference type="Proteomes" id="UP000466332"/>
    </source>
</evidence>
<dbReference type="RefSeq" id="WP_161044191.1">
    <property type="nucleotide sequence ID" value="NZ_WWCR01000010.1"/>
</dbReference>
<organism evidence="1 4">
    <name type="scientific">Duganella margarita</name>
    <dbReference type="NCBI Taxonomy" id="2692170"/>
    <lineage>
        <taxon>Bacteria</taxon>
        <taxon>Pseudomonadati</taxon>
        <taxon>Pseudomonadota</taxon>
        <taxon>Betaproteobacteria</taxon>
        <taxon>Burkholderiales</taxon>
        <taxon>Oxalobacteraceae</taxon>
        <taxon>Telluria group</taxon>
        <taxon>Duganella</taxon>
    </lineage>
</organism>
<sequence length="197" mass="21504">MMEKSGPALEILLHRLAETPAEFLAEPRIGKTGAVHVAALVNDVLALYGQRASLAALEHFSAAGADVRRDRNRLALAMITLWLLADDWFVAAAPPQSQVLHLLGSVVTELALAGAAHQFVEDPDRREELARVTLARLDYRPDGESVTQAADRLSRISGVERKRLLEASRAAEQRAADIRAALARKAAEESADKWSRE</sequence>
<dbReference type="Proteomes" id="UP000469734">
    <property type="component" value="Unassembled WGS sequence"/>
</dbReference>
<dbReference type="AlphaFoldDB" id="A0A7X4KHT4"/>